<evidence type="ECO:0000256" key="6">
    <source>
        <dbReference type="ARBA" id="ARBA00023284"/>
    </source>
</evidence>
<evidence type="ECO:0000313" key="9">
    <source>
        <dbReference type="Proteomes" id="UP000632377"/>
    </source>
</evidence>
<organism evidence="8 9">
    <name type="scientific">Clostridium rhizosphaerae</name>
    <dbReference type="NCBI Taxonomy" id="2803861"/>
    <lineage>
        <taxon>Bacteria</taxon>
        <taxon>Bacillati</taxon>
        <taxon>Bacillota</taxon>
        <taxon>Clostridia</taxon>
        <taxon>Eubacteriales</taxon>
        <taxon>Clostridiaceae</taxon>
        <taxon>Clostridium</taxon>
    </lineage>
</organism>
<proteinExistence type="inferred from homology"/>
<keyword evidence="3" id="KW-0813">Transport</keyword>
<sequence length="104" mass="11851">MATQLATAENYEELIKEGFVIVDFFSETCVPCKAFAEILVEIEYDLPFVSIVKVNTTKYPELAKKNKIFGVPTVFFMNNGEMLERHTGVLSEKEVKSKIGEFLY</sequence>
<evidence type="ECO:0000256" key="4">
    <source>
        <dbReference type="ARBA" id="ARBA00022982"/>
    </source>
</evidence>
<accession>A0ABS1THG1</accession>
<dbReference type="SUPFAM" id="SSF52833">
    <property type="entry name" value="Thioredoxin-like"/>
    <property type="match status" value="1"/>
</dbReference>
<gene>
    <name evidence="8" type="ORF">JK636_20320</name>
</gene>
<dbReference type="Pfam" id="PF00085">
    <property type="entry name" value="Thioredoxin"/>
    <property type="match status" value="1"/>
</dbReference>
<dbReference type="Gene3D" id="3.40.30.10">
    <property type="entry name" value="Glutaredoxin"/>
    <property type="match status" value="1"/>
</dbReference>
<keyword evidence="6" id="KW-0676">Redox-active center</keyword>
<dbReference type="PROSITE" id="PS51352">
    <property type="entry name" value="THIOREDOXIN_2"/>
    <property type="match status" value="1"/>
</dbReference>
<dbReference type="InterPro" id="IPR013766">
    <property type="entry name" value="Thioredoxin_domain"/>
</dbReference>
<dbReference type="CDD" id="cd02947">
    <property type="entry name" value="TRX_family"/>
    <property type="match status" value="1"/>
</dbReference>
<feature type="domain" description="Thioredoxin" evidence="7">
    <location>
        <begin position="1"/>
        <end position="104"/>
    </location>
</feature>
<evidence type="ECO:0000313" key="8">
    <source>
        <dbReference type="EMBL" id="MBL4938061.1"/>
    </source>
</evidence>
<dbReference type="PANTHER" id="PTHR45663">
    <property type="entry name" value="GEO12009P1"/>
    <property type="match status" value="1"/>
</dbReference>
<evidence type="ECO:0000259" key="7">
    <source>
        <dbReference type="PROSITE" id="PS51352"/>
    </source>
</evidence>
<dbReference type="PROSITE" id="PS00194">
    <property type="entry name" value="THIOREDOXIN_1"/>
    <property type="match status" value="1"/>
</dbReference>
<dbReference type="EMBL" id="JAESWC010000018">
    <property type="protein sequence ID" value="MBL4938061.1"/>
    <property type="molecule type" value="Genomic_DNA"/>
</dbReference>
<comment type="caution">
    <text evidence="8">The sequence shown here is derived from an EMBL/GenBank/DDBJ whole genome shotgun (WGS) entry which is preliminary data.</text>
</comment>
<dbReference type="InterPro" id="IPR036249">
    <property type="entry name" value="Thioredoxin-like_sf"/>
</dbReference>
<dbReference type="PANTHER" id="PTHR45663:SF11">
    <property type="entry name" value="GEO12009P1"/>
    <property type="match status" value="1"/>
</dbReference>
<evidence type="ECO:0000256" key="3">
    <source>
        <dbReference type="ARBA" id="ARBA00022448"/>
    </source>
</evidence>
<evidence type="ECO:0000256" key="5">
    <source>
        <dbReference type="ARBA" id="ARBA00023157"/>
    </source>
</evidence>
<keyword evidence="9" id="KW-1185">Reference proteome</keyword>
<dbReference type="RefSeq" id="WP_202750796.1">
    <property type="nucleotide sequence ID" value="NZ_JAESWC010000018.1"/>
</dbReference>
<dbReference type="InterPro" id="IPR017937">
    <property type="entry name" value="Thioredoxin_CS"/>
</dbReference>
<keyword evidence="4" id="KW-0249">Electron transport</keyword>
<protein>
    <recommendedName>
        <fullName evidence="2">Thioredoxin</fullName>
    </recommendedName>
</protein>
<name>A0ABS1THG1_9CLOT</name>
<dbReference type="Proteomes" id="UP000632377">
    <property type="component" value="Unassembled WGS sequence"/>
</dbReference>
<comment type="similarity">
    <text evidence="1">Belongs to the thioredoxin family.</text>
</comment>
<evidence type="ECO:0000256" key="2">
    <source>
        <dbReference type="ARBA" id="ARBA00020570"/>
    </source>
</evidence>
<keyword evidence="5" id="KW-1015">Disulfide bond</keyword>
<evidence type="ECO:0000256" key="1">
    <source>
        <dbReference type="ARBA" id="ARBA00008987"/>
    </source>
</evidence>
<reference evidence="8 9" key="1">
    <citation type="submission" date="2021-01" db="EMBL/GenBank/DDBJ databases">
        <title>Genome public.</title>
        <authorList>
            <person name="Liu C."/>
            <person name="Sun Q."/>
        </authorList>
    </citation>
    <scope>NUCLEOTIDE SEQUENCE [LARGE SCALE GENOMIC DNA]</scope>
    <source>
        <strain evidence="8 9">YIM B02515</strain>
    </source>
</reference>